<feature type="compositionally biased region" description="Low complexity" evidence="10">
    <location>
        <begin position="704"/>
        <end position="724"/>
    </location>
</feature>
<feature type="region of interest" description="Disordered" evidence="10">
    <location>
        <begin position="135"/>
        <end position="165"/>
    </location>
</feature>
<dbReference type="PANTHER" id="PTHR45805:SF2">
    <property type="entry name" value="NUCLEAR HORMONE RECEPTOR HR3-RELATED"/>
    <property type="match status" value="1"/>
</dbReference>
<evidence type="ECO:0000256" key="2">
    <source>
        <dbReference type="ARBA" id="ARBA00022723"/>
    </source>
</evidence>
<evidence type="ECO:0000256" key="6">
    <source>
        <dbReference type="ARBA" id="ARBA00023125"/>
    </source>
</evidence>
<keyword evidence="9" id="KW-0539">Nucleus</keyword>
<dbReference type="PROSITE" id="PS51030">
    <property type="entry name" value="NUCLEAR_REC_DBD_2"/>
    <property type="match status" value="1"/>
</dbReference>
<keyword evidence="5" id="KW-0805">Transcription regulation</keyword>
<feature type="region of interest" description="Disordered" evidence="10">
    <location>
        <begin position="582"/>
        <end position="676"/>
    </location>
</feature>
<dbReference type="InterPro" id="IPR001628">
    <property type="entry name" value="Znf_hrmn_rcpt"/>
</dbReference>
<dbReference type="SUPFAM" id="SSF48508">
    <property type="entry name" value="Nuclear receptor ligand-binding domain"/>
    <property type="match status" value="1"/>
</dbReference>
<comment type="caution">
    <text evidence="13">The sequence shown here is derived from an EMBL/GenBank/DDBJ whole genome shotgun (WGS) entry which is preliminary data.</text>
</comment>
<dbReference type="InterPro" id="IPR000536">
    <property type="entry name" value="Nucl_hrmn_rcpt_lig-bd"/>
</dbReference>
<evidence type="ECO:0000256" key="5">
    <source>
        <dbReference type="ARBA" id="ARBA00023015"/>
    </source>
</evidence>
<feature type="compositionally biased region" description="Low complexity" evidence="10">
    <location>
        <begin position="337"/>
        <end position="352"/>
    </location>
</feature>
<dbReference type="PRINTS" id="PR00047">
    <property type="entry name" value="STROIDFINGER"/>
</dbReference>
<evidence type="ECO:0000256" key="8">
    <source>
        <dbReference type="ARBA" id="ARBA00023170"/>
    </source>
</evidence>
<keyword evidence="8" id="KW-0675">Receptor</keyword>
<evidence type="ECO:0000313" key="14">
    <source>
        <dbReference type="Proteomes" id="UP001283361"/>
    </source>
</evidence>
<dbReference type="InterPro" id="IPR035500">
    <property type="entry name" value="NHR-like_dom_sf"/>
</dbReference>
<dbReference type="InterPro" id="IPR013088">
    <property type="entry name" value="Znf_NHR/GATA"/>
</dbReference>
<gene>
    <name evidence="13" type="ORF">RRG08_033099</name>
</gene>
<feature type="region of interest" description="Disordered" evidence="10">
    <location>
        <begin position="404"/>
        <end position="462"/>
    </location>
</feature>
<dbReference type="Gene3D" id="1.10.565.10">
    <property type="entry name" value="Retinoid X Receptor"/>
    <property type="match status" value="1"/>
</dbReference>
<dbReference type="AlphaFoldDB" id="A0AAE1BAC3"/>
<keyword evidence="6" id="KW-0238">DNA-binding</keyword>
<evidence type="ECO:0000256" key="9">
    <source>
        <dbReference type="ARBA" id="ARBA00023242"/>
    </source>
</evidence>
<dbReference type="Pfam" id="PF00104">
    <property type="entry name" value="Hormone_recep"/>
    <property type="match status" value="1"/>
</dbReference>
<feature type="region of interest" description="Disordered" evidence="10">
    <location>
        <begin position="704"/>
        <end position="733"/>
    </location>
</feature>
<dbReference type="GO" id="GO:0008270">
    <property type="term" value="F:zinc ion binding"/>
    <property type="evidence" value="ECO:0007669"/>
    <property type="project" value="UniProtKB-KW"/>
</dbReference>
<evidence type="ECO:0000256" key="3">
    <source>
        <dbReference type="ARBA" id="ARBA00022771"/>
    </source>
</evidence>
<feature type="region of interest" description="Disordered" evidence="10">
    <location>
        <begin position="298"/>
        <end position="352"/>
    </location>
</feature>
<evidence type="ECO:0000313" key="13">
    <source>
        <dbReference type="EMBL" id="KAK3802460.1"/>
    </source>
</evidence>
<evidence type="ECO:0000259" key="12">
    <source>
        <dbReference type="PROSITE" id="PS51843"/>
    </source>
</evidence>
<dbReference type="SMART" id="SM00430">
    <property type="entry name" value="HOLI"/>
    <property type="match status" value="1"/>
</dbReference>
<dbReference type="CDD" id="cd06929">
    <property type="entry name" value="NR_LBD_F1"/>
    <property type="match status" value="1"/>
</dbReference>
<evidence type="ECO:0000256" key="4">
    <source>
        <dbReference type="ARBA" id="ARBA00022833"/>
    </source>
</evidence>
<dbReference type="SMART" id="SM00399">
    <property type="entry name" value="ZnF_C4"/>
    <property type="match status" value="1"/>
</dbReference>
<keyword evidence="3" id="KW-0863">Zinc-finger</keyword>
<protein>
    <submittedName>
        <fullName evidence="13">Uncharacterized protein</fullName>
    </submittedName>
</protein>
<dbReference type="CDD" id="cd06916">
    <property type="entry name" value="NR_DBD_like"/>
    <property type="match status" value="1"/>
</dbReference>
<dbReference type="PROSITE" id="PS51843">
    <property type="entry name" value="NR_LBD"/>
    <property type="match status" value="1"/>
</dbReference>
<feature type="compositionally biased region" description="Basic and acidic residues" evidence="10">
    <location>
        <begin position="147"/>
        <end position="160"/>
    </location>
</feature>
<dbReference type="Gene3D" id="3.30.50.10">
    <property type="entry name" value="Erythroid Transcription Factor GATA-1, subunit A"/>
    <property type="match status" value="1"/>
</dbReference>
<feature type="compositionally biased region" description="Low complexity" evidence="10">
    <location>
        <begin position="405"/>
        <end position="421"/>
    </location>
</feature>
<dbReference type="GO" id="GO:0000978">
    <property type="term" value="F:RNA polymerase II cis-regulatory region sequence-specific DNA binding"/>
    <property type="evidence" value="ECO:0007669"/>
    <property type="project" value="TreeGrafter"/>
</dbReference>
<evidence type="ECO:0000256" key="10">
    <source>
        <dbReference type="SAM" id="MobiDB-lite"/>
    </source>
</evidence>
<reference evidence="13" key="1">
    <citation type="journal article" date="2023" name="G3 (Bethesda)">
        <title>A reference genome for the long-term kleptoplast-retaining sea slug Elysia crispata morphotype clarki.</title>
        <authorList>
            <person name="Eastman K.E."/>
            <person name="Pendleton A.L."/>
            <person name="Shaikh M.A."/>
            <person name="Suttiyut T."/>
            <person name="Ogas R."/>
            <person name="Tomko P."/>
            <person name="Gavelis G."/>
            <person name="Widhalm J.R."/>
            <person name="Wisecaver J.H."/>
        </authorList>
    </citation>
    <scope>NUCLEOTIDE SEQUENCE</scope>
    <source>
        <strain evidence="13">ECLA1</strain>
    </source>
</reference>
<dbReference type="PROSITE" id="PS00031">
    <property type="entry name" value="NUCLEAR_REC_DBD_1"/>
    <property type="match status" value="1"/>
</dbReference>
<evidence type="ECO:0000256" key="1">
    <source>
        <dbReference type="ARBA" id="ARBA00004123"/>
    </source>
</evidence>
<keyword evidence="14" id="KW-1185">Reference proteome</keyword>
<evidence type="ECO:0000256" key="7">
    <source>
        <dbReference type="ARBA" id="ARBA00023163"/>
    </source>
</evidence>
<dbReference type="SUPFAM" id="SSF57716">
    <property type="entry name" value="Glucocorticoid receptor-like (DNA-binding domain)"/>
    <property type="match status" value="1"/>
</dbReference>
<feature type="compositionally biased region" description="Low complexity" evidence="10">
    <location>
        <begin position="648"/>
        <end position="675"/>
    </location>
</feature>
<sequence>MGGTAAQNLSAQAAAAAAAAGSSLKCLVCGDKSSGVHYGVLACEGCKGFFRRALQNVGDPARKKCFYSKNCDINMQTRNRCQHCRLQKCLALGMSRAAAKLGRRSRKMREMIRTIEDTQTEQALHGLLSLNAPDYQQQQQQQQQQQHEGDRELGPGRENPEGPSTQLSMAAFSELGKQRLAAAAAAVTAVSGTGSQLIGQPMVASPHHHPQHPHQQAAAALIMAQSELLDPRTAAAAAQSRFVAAAAIDPEVKSRIMKALMQQAAVSGDTAVPGGLAARVERLERDNLEHEEKPLMLTVDHREPPLIPSNAPVSSFAPRHHHRGLVTNGSPEHLPNPSLSSSAPSASVSSSLVQLVQQNRPITSSAPPIDSVSFPGHQEQQYSLHRGHPYDNSVASERPIMPAHSHAYSTGSNSNSSSASTNDHHHKQQLTAPSPPYPYPPNRTSSNNNGRHPQALAFSGPGTSQLLVKKEECGDREQGGPTRRTLENLVSQLMTAPPDHHKVTSSAFPLSSVPAPSLSSQSSSHLLPPYTIAMPDTSEEASAAMSGAYQSVIVPNEASLDLRKKVSAVEQFIRSPIKKRPYIPKSGAIAPDGEAVSPSNSPPHLQQQTGQSGTTSSSSGSGRRAGSGGETRGKRRRTGNSKGGAGQTTDPVSSVSTTTLLPSASSSDNVVSSADQGPETQAHMLVKAPHRPTDAIISSSSSSAFTSYSSNVGNSVSQVGSGDSPAPAQPPIGSRPIAELLAQTYQPPPTQRQHPLSHEQVSTTVPLHQAHHRQLVGMSSSSGIGRGLVPARGLGNQLPPPRPLGREELKLTVPHMIARLHDSYNSTFTFLRSKLAEMQVRLAEYTRLNTMDSMIGKIISTHLKAGNQGGSVGEMCWHHFQMRLNRTIEDVVCFAKKIPGFTELDQDDQINLIKGGCFEVACVVCAPFIDAETNSIFLLGNSSIVLRDEMKCGFPLGEHFVELLFNLCNRLNAFNLRDSGKALFSALVLISPDRPGLKHREKVSKLQELLIQALQTDTMQAHQGEVESAGLFPRLLMSISSLRELGVEHRRMLESLKGQMSFPHDLYAETFDLIP</sequence>
<feature type="domain" description="NR LBD" evidence="12">
    <location>
        <begin position="850"/>
        <end position="1075"/>
    </location>
</feature>
<dbReference type="Proteomes" id="UP001283361">
    <property type="component" value="Unassembled WGS sequence"/>
</dbReference>
<accession>A0AAE1BAC3</accession>
<comment type="subcellular location">
    <subcellularLocation>
        <location evidence="1">Nucleus</location>
    </subcellularLocation>
</comment>
<dbReference type="PANTHER" id="PTHR45805">
    <property type="entry name" value="NUCLEAR HORMONE RECEPTOR HR3-RELATED"/>
    <property type="match status" value="1"/>
</dbReference>
<keyword evidence="4" id="KW-0862">Zinc</keyword>
<dbReference type="EMBL" id="JAWDGP010000232">
    <property type="protein sequence ID" value="KAK3802460.1"/>
    <property type="molecule type" value="Genomic_DNA"/>
</dbReference>
<keyword evidence="7" id="KW-0804">Transcription</keyword>
<name>A0AAE1BAC3_9GAST</name>
<feature type="domain" description="Nuclear receptor" evidence="11">
    <location>
        <begin position="23"/>
        <end position="101"/>
    </location>
</feature>
<feature type="compositionally biased region" description="Low complexity" evidence="10">
    <location>
        <begin position="136"/>
        <end position="146"/>
    </location>
</feature>
<proteinExistence type="predicted"/>
<keyword evidence="2" id="KW-0479">Metal-binding</keyword>
<dbReference type="Pfam" id="PF00105">
    <property type="entry name" value="zf-C4"/>
    <property type="match status" value="1"/>
</dbReference>
<dbReference type="GO" id="GO:0005634">
    <property type="term" value="C:nucleus"/>
    <property type="evidence" value="ECO:0007669"/>
    <property type="project" value="UniProtKB-SubCell"/>
</dbReference>
<dbReference type="GO" id="GO:0004879">
    <property type="term" value="F:nuclear receptor activity"/>
    <property type="evidence" value="ECO:0007669"/>
    <property type="project" value="TreeGrafter"/>
</dbReference>
<organism evidence="13 14">
    <name type="scientific">Elysia crispata</name>
    <name type="common">lettuce slug</name>
    <dbReference type="NCBI Taxonomy" id="231223"/>
    <lineage>
        <taxon>Eukaryota</taxon>
        <taxon>Metazoa</taxon>
        <taxon>Spiralia</taxon>
        <taxon>Lophotrochozoa</taxon>
        <taxon>Mollusca</taxon>
        <taxon>Gastropoda</taxon>
        <taxon>Heterobranchia</taxon>
        <taxon>Euthyneura</taxon>
        <taxon>Panpulmonata</taxon>
        <taxon>Sacoglossa</taxon>
        <taxon>Placobranchoidea</taxon>
        <taxon>Plakobranchidae</taxon>
        <taxon>Elysia</taxon>
    </lineage>
</organism>
<feature type="compositionally biased region" description="Low complexity" evidence="10">
    <location>
        <begin position="606"/>
        <end position="622"/>
    </location>
</feature>
<evidence type="ECO:0000259" key="11">
    <source>
        <dbReference type="PROSITE" id="PS51030"/>
    </source>
</evidence>